<sequence>MRRKRYRLQHKESEPPMFTMTAAATEAINQLTASENVHAEGGLRLTLDGLPEDGAAFAVDVAAYPSAGDDIVAAGGTQVFLARETRVRLAGKTLDVRKDINGHYTFLITATP</sequence>
<dbReference type="STRING" id="112413.SAMN05421854_103184"/>
<protein>
    <submittedName>
        <fullName evidence="1">Fe-S cluster assembly iron-binding protein IscA</fullName>
    </submittedName>
</protein>
<dbReference type="AlphaFoldDB" id="A0A1I5KGT7"/>
<accession>A0A1I5KGT7</accession>
<gene>
    <name evidence="1" type="ORF">SAMN05421854_103184</name>
</gene>
<name>A0A1I5KGT7_9PSEU</name>
<dbReference type="SUPFAM" id="SSF89360">
    <property type="entry name" value="HesB-like domain"/>
    <property type="match status" value="1"/>
</dbReference>
<dbReference type="InterPro" id="IPR035903">
    <property type="entry name" value="HesB-like_dom_sf"/>
</dbReference>
<organism evidence="1 2">
    <name type="scientific">Amycolatopsis rubida</name>
    <dbReference type="NCBI Taxonomy" id="112413"/>
    <lineage>
        <taxon>Bacteria</taxon>
        <taxon>Bacillati</taxon>
        <taxon>Actinomycetota</taxon>
        <taxon>Actinomycetes</taxon>
        <taxon>Pseudonocardiales</taxon>
        <taxon>Pseudonocardiaceae</taxon>
        <taxon>Amycolatopsis</taxon>
    </lineage>
</organism>
<dbReference type="Proteomes" id="UP000199137">
    <property type="component" value="Unassembled WGS sequence"/>
</dbReference>
<dbReference type="EMBL" id="FOWC01000003">
    <property type="protein sequence ID" value="SFO84229.1"/>
    <property type="molecule type" value="Genomic_DNA"/>
</dbReference>
<dbReference type="Gene3D" id="2.60.300.12">
    <property type="entry name" value="HesB-like domain"/>
    <property type="match status" value="1"/>
</dbReference>
<evidence type="ECO:0000313" key="1">
    <source>
        <dbReference type="EMBL" id="SFO84229.1"/>
    </source>
</evidence>
<reference evidence="1 2" key="1">
    <citation type="submission" date="2016-10" db="EMBL/GenBank/DDBJ databases">
        <authorList>
            <person name="de Groot N.N."/>
        </authorList>
    </citation>
    <scope>NUCLEOTIDE SEQUENCE [LARGE SCALE GENOMIC DNA]</scope>
    <source>
        <strain evidence="1 2">DSM 44637</strain>
    </source>
</reference>
<proteinExistence type="predicted"/>
<evidence type="ECO:0000313" key="2">
    <source>
        <dbReference type="Proteomes" id="UP000199137"/>
    </source>
</evidence>